<keyword evidence="3" id="KW-1185">Reference proteome</keyword>
<accession>A0A183NJS9</accession>
<evidence type="ECO:0000313" key="3">
    <source>
        <dbReference type="Proteomes" id="UP000269396"/>
    </source>
</evidence>
<feature type="region of interest" description="Disordered" evidence="1">
    <location>
        <begin position="75"/>
        <end position="94"/>
    </location>
</feature>
<organism evidence="2 3">
    <name type="scientific">Schistosoma mattheei</name>
    <dbReference type="NCBI Taxonomy" id="31246"/>
    <lineage>
        <taxon>Eukaryota</taxon>
        <taxon>Metazoa</taxon>
        <taxon>Spiralia</taxon>
        <taxon>Lophotrochozoa</taxon>
        <taxon>Platyhelminthes</taxon>
        <taxon>Trematoda</taxon>
        <taxon>Digenea</taxon>
        <taxon>Strigeidida</taxon>
        <taxon>Schistosomatoidea</taxon>
        <taxon>Schistosomatidae</taxon>
        <taxon>Schistosoma</taxon>
    </lineage>
</organism>
<dbReference type="AlphaFoldDB" id="A0A183NJS9"/>
<evidence type="ECO:0000256" key="1">
    <source>
        <dbReference type="SAM" id="MobiDB-lite"/>
    </source>
</evidence>
<name>A0A183NJS9_9TREM</name>
<evidence type="ECO:0000313" key="2">
    <source>
        <dbReference type="EMBL" id="VDO86397.1"/>
    </source>
</evidence>
<proteinExistence type="predicted"/>
<dbReference type="Proteomes" id="UP000269396">
    <property type="component" value="Unassembled WGS sequence"/>
</dbReference>
<sequence>MALSSEVYSVKDKPQIKENNIADSCHALTRYLTFHNNRRRSQTPRGISSPKQSLTLDNERQVILTGVATIVSMVGSSEIEENSTDSQAPNRSTA</sequence>
<gene>
    <name evidence="2" type="ORF">SMTD_LOCUS2366</name>
</gene>
<dbReference type="EMBL" id="UZAL01003200">
    <property type="protein sequence ID" value="VDO86397.1"/>
    <property type="molecule type" value="Genomic_DNA"/>
</dbReference>
<feature type="compositionally biased region" description="Polar residues" evidence="1">
    <location>
        <begin position="84"/>
        <end position="94"/>
    </location>
</feature>
<reference evidence="2 3" key="1">
    <citation type="submission" date="2018-11" db="EMBL/GenBank/DDBJ databases">
        <authorList>
            <consortium name="Pathogen Informatics"/>
        </authorList>
    </citation>
    <scope>NUCLEOTIDE SEQUENCE [LARGE SCALE GENOMIC DNA]</scope>
    <source>
        <strain>Denwood</strain>
        <strain evidence="3">Zambia</strain>
    </source>
</reference>
<protein>
    <submittedName>
        <fullName evidence="2">Uncharacterized protein</fullName>
    </submittedName>
</protein>